<accession>A0A371CTW3</accession>
<dbReference type="AlphaFoldDB" id="A0A371CTW3"/>
<sequence length="124" mass="13343">MICGEVLSNIRDTADRRASRWRFSLMAFPACSTSTGGGRPTDRDQILSPADKPIEISGAGPSAVVCSSWCVLLAIYIDTLKCDAGIRAPWTDGRKASDNQEAPSRSPAHCIDDTVERNFDTGVP</sequence>
<feature type="region of interest" description="Disordered" evidence="1">
    <location>
        <begin position="91"/>
        <end position="111"/>
    </location>
</feature>
<gene>
    <name evidence="2" type="ORF">OH76DRAFT_1179649</name>
</gene>
<evidence type="ECO:0000313" key="3">
    <source>
        <dbReference type="Proteomes" id="UP000256964"/>
    </source>
</evidence>
<evidence type="ECO:0000313" key="2">
    <source>
        <dbReference type="EMBL" id="RDX43711.1"/>
    </source>
</evidence>
<dbReference type="Proteomes" id="UP000256964">
    <property type="component" value="Unassembled WGS sequence"/>
</dbReference>
<name>A0A371CTW3_9APHY</name>
<proteinExistence type="predicted"/>
<evidence type="ECO:0000256" key="1">
    <source>
        <dbReference type="SAM" id="MobiDB-lite"/>
    </source>
</evidence>
<keyword evidence="3" id="KW-1185">Reference proteome</keyword>
<dbReference type="EMBL" id="KZ857460">
    <property type="protein sequence ID" value="RDX43711.1"/>
    <property type="molecule type" value="Genomic_DNA"/>
</dbReference>
<organism evidence="2 3">
    <name type="scientific">Lentinus brumalis</name>
    <dbReference type="NCBI Taxonomy" id="2498619"/>
    <lineage>
        <taxon>Eukaryota</taxon>
        <taxon>Fungi</taxon>
        <taxon>Dikarya</taxon>
        <taxon>Basidiomycota</taxon>
        <taxon>Agaricomycotina</taxon>
        <taxon>Agaricomycetes</taxon>
        <taxon>Polyporales</taxon>
        <taxon>Polyporaceae</taxon>
        <taxon>Lentinus</taxon>
    </lineage>
</organism>
<protein>
    <submittedName>
        <fullName evidence="2">Uncharacterized protein</fullName>
    </submittedName>
</protein>
<reference evidence="2 3" key="1">
    <citation type="journal article" date="2018" name="Biotechnol. Biofuels">
        <title>Integrative visual omics of the white-rot fungus Polyporus brumalis exposes the biotechnological potential of its oxidative enzymes for delignifying raw plant biomass.</title>
        <authorList>
            <person name="Miyauchi S."/>
            <person name="Rancon A."/>
            <person name="Drula E."/>
            <person name="Hage H."/>
            <person name="Chaduli D."/>
            <person name="Favel A."/>
            <person name="Grisel S."/>
            <person name="Henrissat B."/>
            <person name="Herpoel-Gimbert I."/>
            <person name="Ruiz-Duenas F.J."/>
            <person name="Chevret D."/>
            <person name="Hainaut M."/>
            <person name="Lin J."/>
            <person name="Wang M."/>
            <person name="Pangilinan J."/>
            <person name="Lipzen A."/>
            <person name="Lesage-Meessen L."/>
            <person name="Navarro D."/>
            <person name="Riley R."/>
            <person name="Grigoriev I.V."/>
            <person name="Zhou S."/>
            <person name="Raouche S."/>
            <person name="Rosso M.N."/>
        </authorList>
    </citation>
    <scope>NUCLEOTIDE SEQUENCE [LARGE SCALE GENOMIC DNA]</scope>
    <source>
        <strain evidence="2 3">BRFM 1820</strain>
    </source>
</reference>